<gene>
    <name evidence="2" type="ordered locus">TERTU_2058</name>
</gene>
<evidence type="ECO:0000313" key="3">
    <source>
        <dbReference type="Proteomes" id="UP000009080"/>
    </source>
</evidence>
<protein>
    <submittedName>
        <fullName evidence="2">Uncharacterized protein</fullName>
    </submittedName>
</protein>
<feature type="transmembrane region" description="Helical" evidence="1">
    <location>
        <begin position="17"/>
        <end position="37"/>
    </location>
</feature>
<name>C5BIS4_TERTT</name>
<feature type="transmembrane region" description="Helical" evidence="1">
    <location>
        <begin position="58"/>
        <end position="79"/>
    </location>
</feature>
<keyword evidence="1" id="KW-0812">Transmembrane</keyword>
<dbReference type="HOGENOM" id="CLU_808743_0_0_6"/>
<dbReference type="KEGG" id="ttu:TERTU_2058"/>
<keyword evidence="1" id="KW-1133">Transmembrane helix</keyword>
<accession>C5BIS4</accession>
<keyword evidence="3" id="KW-1185">Reference proteome</keyword>
<organism evidence="2 3">
    <name type="scientific">Teredinibacter turnerae (strain ATCC 39867 / T7901)</name>
    <dbReference type="NCBI Taxonomy" id="377629"/>
    <lineage>
        <taxon>Bacteria</taxon>
        <taxon>Pseudomonadati</taxon>
        <taxon>Pseudomonadota</taxon>
        <taxon>Gammaproteobacteria</taxon>
        <taxon>Cellvibrionales</taxon>
        <taxon>Cellvibrionaceae</taxon>
        <taxon>Teredinibacter</taxon>
    </lineage>
</organism>
<keyword evidence="1" id="KW-0472">Membrane</keyword>
<dbReference type="RefSeq" id="WP_015820572.1">
    <property type="nucleotide sequence ID" value="NC_012997.1"/>
</dbReference>
<dbReference type="Proteomes" id="UP000009080">
    <property type="component" value="Chromosome"/>
</dbReference>
<dbReference type="EMBL" id="CP001614">
    <property type="protein sequence ID" value="ACR14458.1"/>
    <property type="molecule type" value="Genomic_DNA"/>
</dbReference>
<evidence type="ECO:0000256" key="1">
    <source>
        <dbReference type="SAM" id="Phobius"/>
    </source>
</evidence>
<sequence>MLNFGLQPKVPLSKNPLFILAGTVTVIIPLLLLVLVLKSTEVRYSFEATEINYLLFTVLKAPLAVLAALLSALAIIATLHRSAQTAHQISLTEKQNTFANYFEHKKWIMGEIERRVNLPRKSFETVYRFLYPNNNINYVEYEGSLSWLADIDDRLIEVAVHLNWIKENSNSPHVLTVYIRALTAEVVFVMHFVGGYYFHVNTNKWEFIHNYFVELEERYRAEAMINHESLFSSMASRIKRYNEIIDRLISISGSGSAEMPKCASSIAGKGVINSTSKKSSSECELDALLSAWVRKQTVAQEFDLYDELESLVEKNIVSAGNPFHTLLPKGNLLDAKELVKSNL</sequence>
<dbReference type="AlphaFoldDB" id="C5BIS4"/>
<reference evidence="2 3" key="1">
    <citation type="journal article" date="2009" name="PLoS ONE">
        <title>The complete genome of Teredinibacter turnerae T7901: an intracellular endosymbiont of marine wood-boring bivalves (shipworms).</title>
        <authorList>
            <person name="Yang J.C."/>
            <person name="Madupu R."/>
            <person name="Durkin A.S."/>
            <person name="Ekborg N.A."/>
            <person name="Pedamallu C.S."/>
            <person name="Hostetler J.B."/>
            <person name="Radune D."/>
            <person name="Toms B.S."/>
            <person name="Henrissat B."/>
            <person name="Coutinho P.M."/>
            <person name="Schwarz S."/>
            <person name="Field L."/>
            <person name="Trindade-Silva A.E."/>
            <person name="Soares C.A.G."/>
            <person name="Elshahawi S."/>
            <person name="Hanora A."/>
            <person name="Schmidt E.W."/>
            <person name="Haygood M.G."/>
            <person name="Posfai J."/>
            <person name="Benner J."/>
            <person name="Madinger C."/>
            <person name="Nove J."/>
            <person name="Anton B."/>
            <person name="Chaudhary K."/>
            <person name="Foster J."/>
            <person name="Holman A."/>
            <person name="Kumar S."/>
            <person name="Lessard P.A."/>
            <person name="Luyten Y.A."/>
            <person name="Slatko B."/>
            <person name="Wood N."/>
            <person name="Wu B."/>
            <person name="Teplitski M."/>
            <person name="Mougous J.D."/>
            <person name="Ward N."/>
            <person name="Eisen J.A."/>
            <person name="Badger J.H."/>
            <person name="Distel D.L."/>
        </authorList>
    </citation>
    <scope>NUCLEOTIDE SEQUENCE [LARGE SCALE GENOMIC DNA]</scope>
    <source>
        <strain evidence="3">ATCC 39867 / T7901</strain>
    </source>
</reference>
<dbReference type="OrthoDB" id="6357807at2"/>
<evidence type="ECO:0000313" key="2">
    <source>
        <dbReference type="EMBL" id="ACR14458.1"/>
    </source>
</evidence>
<proteinExistence type="predicted"/>